<comment type="caution">
    <text evidence="1">The sequence shown here is derived from an EMBL/GenBank/DDBJ whole genome shotgun (WGS) entry which is preliminary data.</text>
</comment>
<evidence type="ECO:0000313" key="1">
    <source>
        <dbReference type="EMBL" id="RUS93136.1"/>
    </source>
</evidence>
<proteinExistence type="predicted"/>
<organism evidence="1 2">
    <name type="scientific">Dulcicalothrix desertica PCC 7102</name>
    <dbReference type="NCBI Taxonomy" id="232991"/>
    <lineage>
        <taxon>Bacteria</taxon>
        <taxon>Bacillati</taxon>
        <taxon>Cyanobacteriota</taxon>
        <taxon>Cyanophyceae</taxon>
        <taxon>Nostocales</taxon>
        <taxon>Calotrichaceae</taxon>
        <taxon>Dulcicalothrix</taxon>
    </lineage>
</organism>
<evidence type="ECO:0000313" key="2">
    <source>
        <dbReference type="Proteomes" id="UP000271624"/>
    </source>
</evidence>
<dbReference type="AlphaFoldDB" id="A0A3S1I765"/>
<name>A0A3S1I765_9CYAN</name>
<keyword evidence="2" id="KW-1185">Reference proteome</keyword>
<reference evidence="1" key="1">
    <citation type="submission" date="2018-12" db="EMBL/GenBank/DDBJ databases">
        <authorList>
            <person name="Will S."/>
            <person name="Neumann-Schaal M."/>
            <person name="Henke P."/>
        </authorList>
    </citation>
    <scope>NUCLEOTIDE SEQUENCE</scope>
    <source>
        <strain evidence="1">PCC 7102</strain>
    </source>
</reference>
<protein>
    <submittedName>
        <fullName evidence="1">Uncharacterized protein</fullName>
    </submittedName>
</protein>
<dbReference type="Proteomes" id="UP000271624">
    <property type="component" value="Unassembled WGS sequence"/>
</dbReference>
<dbReference type="EMBL" id="RSCL01000063">
    <property type="protein sequence ID" value="RUS93136.1"/>
    <property type="molecule type" value="Genomic_DNA"/>
</dbReference>
<accession>A0A3S1I765</accession>
<gene>
    <name evidence="1" type="ORF">DSM106972_097300</name>
</gene>
<reference evidence="1" key="2">
    <citation type="journal article" date="2019" name="Genome Biol. Evol.">
        <title>Day and night: Metabolic profiles and evolutionary relationships of six axenic non-marine cyanobacteria.</title>
        <authorList>
            <person name="Will S.E."/>
            <person name="Henke P."/>
            <person name="Boedeker C."/>
            <person name="Huang S."/>
            <person name="Brinkmann H."/>
            <person name="Rohde M."/>
            <person name="Jarek M."/>
            <person name="Friedl T."/>
            <person name="Seufert S."/>
            <person name="Schumacher M."/>
            <person name="Overmann J."/>
            <person name="Neumann-Schaal M."/>
            <person name="Petersen J."/>
        </authorList>
    </citation>
    <scope>NUCLEOTIDE SEQUENCE [LARGE SCALE GENOMIC DNA]</scope>
    <source>
        <strain evidence="1">PCC 7102</strain>
    </source>
</reference>
<sequence>MQGVKIDRRTLLAAKSGTLTKSDFATLIKLRNWVRQLRNDDKLTIDDILKQED</sequence>